<dbReference type="EMBL" id="KN837439">
    <property type="protein sequence ID" value="KIJ25030.1"/>
    <property type="molecule type" value="Genomic_DNA"/>
</dbReference>
<keyword evidence="2" id="KW-1185">Reference proteome</keyword>
<proteinExistence type="predicted"/>
<name>A0A0C9UII8_SPHS4</name>
<evidence type="ECO:0000313" key="1">
    <source>
        <dbReference type="EMBL" id="KIJ25030.1"/>
    </source>
</evidence>
<accession>A0A0C9UII8</accession>
<dbReference type="AlphaFoldDB" id="A0A0C9UII8"/>
<dbReference type="OrthoDB" id="6613063at2759"/>
<dbReference type="Proteomes" id="UP000054279">
    <property type="component" value="Unassembled WGS sequence"/>
</dbReference>
<dbReference type="HOGENOM" id="CLU_2948374_0_0_1"/>
<reference evidence="1 2" key="1">
    <citation type="submission" date="2014-06" db="EMBL/GenBank/DDBJ databases">
        <title>Evolutionary Origins and Diversification of the Mycorrhizal Mutualists.</title>
        <authorList>
            <consortium name="DOE Joint Genome Institute"/>
            <consortium name="Mycorrhizal Genomics Consortium"/>
            <person name="Kohler A."/>
            <person name="Kuo A."/>
            <person name="Nagy L.G."/>
            <person name="Floudas D."/>
            <person name="Copeland A."/>
            <person name="Barry K.W."/>
            <person name="Cichocki N."/>
            <person name="Veneault-Fourrey C."/>
            <person name="LaButti K."/>
            <person name="Lindquist E.A."/>
            <person name="Lipzen A."/>
            <person name="Lundell T."/>
            <person name="Morin E."/>
            <person name="Murat C."/>
            <person name="Riley R."/>
            <person name="Ohm R."/>
            <person name="Sun H."/>
            <person name="Tunlid A."/>
            <person name="Henrissat B."/>
            <person name="Grigoriev I.V."/>
            <person name="Hibbett D.S."/>
            <person name="Martin F."/>
        </authorList>
    </citation>
    <scope>NUCLEOTIDE SEQUENCE [LARGE SCALE GENOMIC DNA]</scope>
    <source>
        <strain evidence="1 2">SS14</strain>
    </source>
</reference>
<feature type="non-terminal residue" evidence="1">
    <location>
        <position position="1"/>
    </location>
</feature>
<organism evidence="1 2">
    <name type="scientific">Sphaerobolus stellatus (strain SS14)</name>
    <dbReference type="NCBI Taxonomy" id="990650"/>
    <lineage>
        <taxon>Eukaryota</taxon>
        <taxon>Fungi</taxon>
        <taxon>Dikarya</taxon>
        <taxon>Basidiomycota</taxon>
        <taxon>Agaricomycotina</taxon>
        <taxon>Agaricomycetes</taxon>
        <taxon>Phallomycetidae</taxon>
        <taxon>Geastrales</taxon>
        <taxon>Sphaerobolaceae</taxon>
        <taxon>Sphaerobolus</taxon>
    </lineage>
</organism>
<evidence type="ECO:0000313" key="2">
    <source>
        <dbReference type="Proteomes" id="UP000054279"/>
    </source>
</evidence>
<sequence length="60" mass="6494">GIHHYDDLGAIEVVDLAAIQGVVGRIFNRGCWAIIDRGGALAQAEFIGRVDNENDNDIDD</sequence>
<gene>
    <name evidence="1" type="ORF">M422DRAFT_193938</name>
</gene>
<protein>
    <submittedName>
        <fullName evidence="1">Uncharacterized protein</fullName>
    </submittedName>
</protein>